<feature type="compositionally biased region" description="Polar residues" evidence="1">
    <location>
        <begin position="1"/>
        <end position="20"/>
    </location>
</feature>
<dbReference type="PANTHER" id="PTHR14312:SF1">
    <property type="entry name" value="BASIC-LEUCINE ZIPPER TRANSCRIPTION FACTOR A"/>
    <property type="match status" value="1"/>
</dbReference>
<dbReference type="GO" id="GO:0043565">
    <property type="term" value="F:sequence-specific DNA binding"/>
    <property type="evidence" value="ECO:0007669"/>
    <property type="project" value="TreeGrafter"/>
</dbReference>
<feature type="compositionally biased region" description="Low complexity" evidence="1">
    <location>
        <begin position="40"/>
        <end position="63"/>
    </location>
</feature>
<feature type="compositionally biased region" description="Low complexity" evidence="1">
    <location>
        <begin position="99"/>
        <end position="112"/>
    </location>
</feature>
<proteinExistence type="predicted"/>
<evidence type="ECO:0008006" key="4">
    <source>
        <dbReference type="Google" id="ProtNLM"/>
    </source>
</evidence>
<dbReference type="AlphaFoldDB" id="A0A367Y3Y7"/>
<feature type="compositionally biased region" description="Low complexity" evidence="1">
    <location>
        <begin position="70"/>
        <end position="91"/>
    </location>
</feature>
<accession>A0A367Y3Y7</accession>
<keyword evidence="3" id="KW-1185">Reference proteome</keyword>
<feature type="region of interest" description="Disordered" evidence="1">
    <location>
        <begin position="1"/>
        <end position="137"/>
    </location>
</feature>
<dbReference type="OrthoDB" id="4095993at2759"/>
<organism evidence="2 3">
    <name type="scientific">Candida viswanathii</name>
    <dbReference type="NCBI Taxonomy" id="5486"/>
    <lineage>
        <taxon>Eukaryota</taxon>
        <taxon>Fungi</taxon>
        <taxon>Dikarya</taxon>
        <taxon>Ascomycota</taxon>
        <taxon>Saccharomycotina</taxon>
        <taxon>Pichiomycetes</taxon>
        <taxon>Debaryomycetaceae</taxon>
        <taxon>Candida/Lodderomyces clade</taxon>
        <taxon>Candida</taxon>
    </lineage>
</organism>
<evidence type="ECO:0000256" key="1">
    <source>
        <dbReference type="SAM" id="MobiDB-lite"/>
    </source>
</evidence>
<feature type="compositionally biased region" description="Low complexity" evidence="1">
    <location>
        <begin position="195"/>
        <end position="217"/>
    </location>
</feature>
<dbReference type="EMBL" id="QLNQ01000026">
    <property type="protein sequence ID" value="RCK60518.1"/>
    <property type="molecule type" value="Genomic_DNA"/>
</dbReference>
<dbReference type="GO" id="GO:0010468">
    <property type="term" value="P:regulation of gene expression"/>
    <property type="evidence" value="ECO:0007669"/>
    <property type="project" value="TreeGrafter"/>
</dbReference>
<feature type="region of interest" description="Disordered" evidence="1">
    <location>
        <begin position="445"/>
        <end position="534"/>
    </location>
</feature>
<sequence length="534" mass="60505">MDNIKPNSHNPGLSSGTYDMNNTTNTFHNHNHIPHHQLQLHHSIAPDQQHYQQMPQQHQFQQPQAPPLAFPLLPTHTNTNNNGGHSNGSSNQGTPPLPILKSSLPDPLLSSSNAQSVSMNRRRSSNATNSPSSGDYDSKTCQFCNKQFAHKGSLGRHLDFKKGDPWHPIEQVNLIRINASRRRSSDFSFHSIDESNNNNNSNNNGSNNNNNLSSTSSTPVLSNASLSKVPSSASLNKIPSNTSLHTIGNSSTPMATSTSAKKRRVSKKSMAISQMSSDSASGQKEKSKLRRKLRDRRIKAKILTNEWFHDLFANQKLPDFLTNTNEHHPPELFVQLVALYLPVNEWPLNAPPDESYLNLIINRMKVRQKSNLISLLNLSFNNYKSLRNDVKFKLWNQESIKILKATIGNFSICDLYEIKSVIAKREQANFEEICRNDKLSAFVEVESTPNVEGEEELEEEEEEVEETDHSPGHQHPQQQQQHHHQQQQQQQMPNQQQAVPPQQIPPHHNPYIPQIPEVQHPNFDDFSSSFDKFY</sequence>
<feature type="compositionally biased region" description="Acidic residues" evidence="1">
    <location>
        <begin position="452"/>
        <end position="466"/>
    </location>
</feature>
<name>A0A367Y3Y7_9ASCO</name>
<feature type="region of interest" description="Disordered" evidence="1">
    <location>
        <begin position="189"/>
        <end position="292"/>
    </location>
</feature>
<feature type="compositionally biased region" description="Polar residues" evidence="1">
    <location>
        <begin position="113"/>
        <end position="137"/>
    </location>
</feature>
<gene>
    <name evidence="2" type="ORF">Cantr_08663</name>
</gene>
<dbReference type="GO" id="GO:0005634">
    <property type="term" value="C:nucleus"/>
    <property type="evidence" value="ECO:0007669"/>
    <property type="project" value="TreeGrafter"/>
</dbReference>
<feature type="compositionally biased region" description="Basic residues" evidence="1">
    <location>
        <begin position="29"/>
        <end position="39"/>
    </location>
</feature>
<evidence type="ECO:0000313" key="3">
    <source>
        <dbReference type="Proteomes" id="UP000253472"/>
    </source>
</evidence>
<feature type="compositionally biased region" description="Polar residues" evidence="1">
    <location>
        <begin position="218"/>
        <end position="259"/>
    </location>
</feature>
<dbReference type="PANTHER" id="PTHR14312">
    <property type="entry name" value="CREB/ATF BZIP TRANSCRIPTION FACTOR"/>
    <property type="match status" value="1"/>
</dbReference>
<reference evidence="2 3" key="1">
    <citation type="submission" date="2018-06" db="EMBL/GenBank/DDBJ databases">
        <title>Whole genome sequencing of Candida tropicalis (genome annotated by CSBL at Korea University).</title>
        <authorList>
            <person name="Ahn J."/>
        </authorList>
    </citation>
    <scope>NUCLEOTIDE SEQUENCE [LARGE SCALE GENOMIC DNA]</scope>
    <source>
        <strain evidence="2 3">ATCC 20962</strain>
    </source>
</reference>
<feature type="compositionally biased region" description="Polar residues" evidence="1">
    <location>
        <begin position="271"/>
        <end position="282"/>
    </location>
</feature>
<protein>
    <recommendedName>
        <fullName evidence="4">C2H2-type domain-containing protein</fullName>
    </recommendedName>
</protein>
<comment type="caution">
    <text evidence="2">The sequence shown here is derived from an EMBL/GenBank/DDBJ whole genome shotgun (WGS) entry which is preliminary data.</text>
</comment>
<feature type="compositionally biased region" description="Low complexity" evidence="1">
    <location>
        <begin position="524"/>
        <end position="534"/>
    </location>
</feature>
<feature type="compositionally biased region" description="Low complexity" evidence="1">
    <location>
        <begin position="473"/>
        <end position="501"/>
    </location>
</feature>
<dbReference type="Proteomes" id="UP000253472">
    <property type="component" value="Unassembled WGS sequence"/>
</dbReference>
<evidence type="ECO:0000313" key="2">
    <source>
        <dbReference type="EMBL" id="RCK60518.1"/>
    </source>
</evidence>
<dbReference type="STRING" id="5486.A0A367Y3Y7"/>